<dbReference type="GO" id="GO:0051015">
    <property type="term" value="F:actin filament binding"/>
    <property type="evidence" value="ECO:0007669"/>
    <property type="project" value="InterPro"/>
</dbReference>
<evidence type="ECO:0000313" key="5">
    <source>
        <dbReference type="EMBL" id="GAA52612.1"/>
    </source>
</evidence>
<dbReference type="InterPro" id="IPR006077">
    <property type="entry name" value="Vinculin/catenin"/>
</dbReference>
<keyword evidence="6" id="KW-1185">Reference proteome</keyword>
<dbReference type="SUPFAM" id="SSF56219">
    <property type="entry name" value="DNase I-like"/>
    <property type="match status" value="1"/>
</dbReference>
<evidence type="ECO:0000313" key="6">
    <source>
        <dbReference type="Proteomes" id="UP000008909"/>
    </source>
</evidence>
<evidence type="ECO:0000256" key="1">
    <source>
        <dbReference type="ARBA" id="ARBA00004496"/>
    </source>
</evidence>
<protein>
    <submittedName>
        <fullName evidence="5">Vinculin</fullName>
    </submittedName>
</protein>
<evidence type="ECO:0000259" key="4">
    <source>
        <dbReference type="Pfam" id="PF14529"/>
    </source>
</evidence>
<gene>
    <name evidence="5" type="ORF">CLF_108451</name>
</gene>
<dbReference type="Pfam" id="PF14529">
    <property type="entry name" value="Exo_endo_phos_2"/>
    <property type="match status" value="1"/>
</dbReference>
<dbReference type="AlphaFoldDB" id="G7YI29"/>
<dbReference type="Proteomes" id="UP000008909">
    <property type="component" value="Unassembled WGS sequence"/>
</dbReference>
<dbReference type="InterPro" id="IPR036691">
    <property type="entry name" value="Endo/exonu/phosph_ase_sf"/>
</dbReference>
<dbReference type="Gene3D" id="1.20.120.810">
    <property type="entry name" value="Vinculin, Vh2 four-helix bundle"/>
    <property type="match status" value="1"/>
</dbReference>
<name>G7YI29_CLOSI</name>
<organism evidence="5 6">
    <name type="scientific">Clonorchis sinensis</name>
    <name type="common">Chinese liver fluke</name>
    <dbReference type="NCBI Taxonomy" id="79923"/>
    <lineage>
        <taxon>Eukaryota</taxon>
        <taxon>Metazoa</taxon>
        <taxon>Spiralia</taxon>
        <taxon>Lophotrochozoa</taxon>
        <taxon>Platyhelminthes</taxon>
        <taxon>Trematoda</taxon>
        <taxon>Digenea</taxon>
        <taxon>Opisthorchiida</taxon>
        <taxon>Opisthorchiata</taxon>
        <taxon>Opisthorchiidae</taxon>
        <taxon>Clonorchis</taxon>
    </lineage>
</organism>
<keyword evidence="3" id="KW-0963">Cytoplasm</keyword>
<comment type="subcellular location">
    <subcellularLocation>
        <location evidence="1">Cytoplasm</location>
    </subcellularLocation>
</comment>
<dbReference type="GO" id="GO:0007508">
    <property type="term" value="P:larval heart development"/>
    <property type="evidence" value="ECO:0007669"/>
    <property type="project" value="TreeGrafter"/>
</dbReference>
<evidence type="ECO:0000256" key="3">
    <source>
        <dbReference type="ARBA" id="ARBA00022490"/>
    </source>
</evidence>
<dbReference type="Gene3D" id="3.60.10.10">
    <property type="entry name" value="Endonuclease/exonuclease/phosphatase"/>
    <property type="match status" value="1"/>
</dbReference>
<dbReference type="InterPro" id="IPR036723">
    <property type="entry name" value="Alpha-catenin/vinculin-like_sf"/>
</dbReference>
<dbReference type="Pfam" id="PF01044">
    <property type="entry name" value="Vinculin"/>
    <property type="match status" value="1"/>
</dbReference>
<reference evidence="5" key="1">
    <citation type="journal article" date="2011" name="Genome Biol.">
        <title>The draft genome of the carcinogenic human liver fluke Clonorchis sinensis.</title>
        <authorList>
            <person name="Wang X."/>
            <person name="Chen W."/>
            <person name="Huang Y."/>
            <person name="Sun J."/>
            <person name="Men J."/>
            <person name="Liu H."/>
            <person name="Luo F."/>
            <person name="Guo L."/>
            <person name="Lv X."/>
            <person name="Deng C."/>
            <person name="Zhou C."/>
            <person name="Fan Y."/>
            <person name="Li X."/>
            <person name="Huang L."/>
            <person name="Hu Y."/>
            <person name="Liang C."/>
            <person name="Hu X."/>
            <person name="Xu J."/>
            <person name="Yu X."/>
        </authorList>
    </citation>
    <scope>NUCLEOTIDE SEQUENCE [LARGE SCALE GENOMIC DNA]</scope>
    <source>
        <strain evidence="5">Henan</strain>
    </source>
</reference>
<dbReference type="GO" id="GO:0061343">
    <property type="term" value="P:cell adhesion involved in heart morphogenesis"/>
    <property type="evidence" value="ECO:0007669"/>
    <property type="project" value="TreeGrafter"/>
</dbReference>
<dbReference type="PANTHER" id="PTHR33395">
    <property type="entry name" value="TRANSCRIPTASE, PUTATIVE-RELATED-RELATED"/>
    <property type="match status" value="1"/>
</dbReference>
<evidence type="ECO:0000256" key="2">
    <source>
        <dbReference type="ARBA" id="ARBA00008376"/>
    </source>
</evidence>
<dbReference type="GO" id="GO:0003824">
    <property type="term" value="F:catalytic activity"/>
    <property type="evidence" value="ECO:0007669"/>
    <property type="project" value="InterPro"/>
</dbReference>
<proteinExistence type="inferred from homology"/>
<reference key="2">
    <citation type="submission" date="2011-10" db="EMBL/GenBank/DDBJ databases">
        <title>The genome and transcriptome sequence of Clonorchis sinensis provide insights into the carcinogenic liver fluke.</title>
        <authorList>
            <person name="Wang X."/>
            <person name="Huang Y."/>
            <person name="Chen W."/>
            <person name="Liu H."/>
            <person name="Guo L."/>
            <person name="Chen Y."/>
            <person name="Luo F."/>
            <person name="Zhou W."/>
            <person name="Sun J."/>
            <person name="Mao Q."/>
            <person name="Liang P."/>
            <person name="Zhou C."/>
            <person name="Tian Y."/>
            <person name="Men J."/>
            <person name="Lv X."/>
            <person name="Huang L."/>
            <person name="Zhou J."/>
            <person name="Hu Y."/>
            <person name="Li R."/>
            <person name="Zhang F."/>
            <person name="Lei H."/>
            <person name="Li X."/>
            <person name="Hu X."/>
            <person name="Liang C."/>
            <person name="Xu J."/>
            <person name="Wu Z."/>
            <person name="Yu X."/>
        </authorList>
    </citation>
    <scope>NUCLEOTIDE SEQUENCE</scope>
    <source>
        <strain>Henan</strain>
    </source>
</reference>
<comment type="similarity">
    <text evidence="2">Belongs to the vinculin/alpha-catenin family.</text>
</comment>
<sequence length="748" mass="84160">MREDESHYHQSHIYVISSRNSMIANLQYNSPFCYQYILPQISRRRTSKEIRVMVDSDSLPVCIMPSIRQGAIQIACCRSQLFVSLCKTTNLSWLHLKVLDATRVNCYRVCNAKFCNVAFVSTCEETPPSPPEDDHVLIRTLGQLSSSYHFTHLLLVGDFNAPKAPWTELQCVGSSGPFTAALTEVVQQSAWTQHVVAPTRYRAGQQPSLLDLVITNERHFVDQVTINAPLGHSDHCVLTFDFICYWARNPEPQTWIRNFCRRTKDVILIERVQRAATKMVAGLKSMDYETRLVVLDLFPLEYRRLRGDLILTYALFEQGLANSEKPEQSLEIIRQPVSFIQRSHANRKWGGRNQTSRLWLRANAVQKDDCRIARAGKEFLSLLWTGNGEGPVRRSNKNAYRILLSTDQVVADFSAKLVETFSDAREISFAPVIRATHKSEPERGNRTRQSGSSMNLLNVLNVSNTSTFKERRFCSSRCSHERRDVFPHEVNRAYSEPGSAAGILQGTSSVLLTFDMSEVRKIIAHCRTVLNVLVTTDEVDSLAQLADFVKVRFRTTLFTLLATYTMYGAHDQGGRQSARRANDPVTCCTASSGYRAIEKAYADTHFVVETAYQCLSERSPLPAFDACGIEVFPGRSLTDTLGQPGSIPALVLPSGGMAARHRKVLQHADQPIDVVDKFVCRTDQPTDPATLTVVALECCNDPAGHWLELRSTSVFTAYASATMSKPISKLNDRAGTWEWKTMKYDLAF</sequence>
<dbReference type="InterPro" id="IPR005135">
    <property type="entry name" value="Endo/exonuclease/phosphatase"/>
</dbReference>
<accession>G7YI29</accession>
<dbReference type="GO" id="GO:0031012">
    <property type="term" value="C:extracellular matrix"/>
    <property type="evidence" value="ECO:0007669"/>
    <property type="project" value="TreeGrafter"/>
</dbReference>
<dbReference type="SUPFAM" id="SSF47220">
    <property type="entry name" value="alpha-catenin/vinculin-like"/>
    <property type="match status" value="1"/>
</dbReference>
<dbReference type="EMBL" id="DF143323">
    <property type="protein sequence ID" value="GAA52612.1"/>
    <property type="molecule type" value="Genomic_DNA"/>
</dbReference>
<dbReference type="PANTHER" id="PTHR33395:SF22">
    <property type="entry name" value="REVERSE TRANSCRIPTASE DOMAIN-CONTAINING PROTEIN"/>
    <property type="match status" value="1"/>
</dbReference>
<dbReference type="GO" id="GO:0005737">
    <property type="term" value="C:cytoplasm"/>
    <property type="evidence" value="ECO:0007669"/>
    <property type="project" value="UniProtKB-SubCell"/>
</dbReference>
<feature type="domain" description="Endonuclease/exonuclease/phosphatase" evidence="4">
    <location>
        <begin position="134"/>
        <end position="237"/>
    </location>
</feature>